<dbReference type="EMBL" id="LCAW01000002">
    <property type="protein sequence ID" value="KKR99829.1"/>
    <property type="molecule type" value="Genomic_DNA"/>
</dbReference>
<dbReference type="AlphaFoldDB" id="A0A0G0VFT9"/>
<evidence type="ECO:0000256" key="1">
    <source>
        <dbReference type="SAM" id="Phobius"/>
    </source>
</evidence>
<organism evidence="2 3">
    <name type="scientific">Candidatus Uhrbacteria bacterium GW2011_GWC1_41_20</name>
    <dbReference type="NCBI Taxonomy" id="1618983"/>
    <lineage>
        <taxon>Bacteria</taxon>
        <taxon>Candidatus Uhriibacteriota</taxon>
    </lineage>
</organism>
<dbReference type="Proteomes" id="UP000033930">
    <property type="component" value="Unassembled WGS sequence"/>
</dbReference>
<sequence>MLSNRWKKGSVILEVLIAVGLSAFFFSAIAGLMMASNKSMESLYNSQKAIWRAQEGLGALQSMSFTDLSTTENGLVTYLAVNEGWTLGSGIQEWDDGQSREIVISEVERDNSCQIIESGGQVDPDTYQLESTVFWTGPTGIIHNRSLQSLVVNWEDPQGDCFRPTDAGGIQLDWSGGYWGGSKQLRGVWIINNTSRDITITKMTIWWNRPAAKLQQIFAIGTKVWSDSGPGTPGGLQTSGTVIDTLDAIIPAGFIDDTHKIQFTDAMDESTLIISFEFADGSILITDPFTP</sequence>
<gene>
    <name evidence="2" type="ORF">UU50_C0002G0011</name>
</gene>
<evidence type="ECO:0000313" key="2">
    <source>
        <dbReference type="EMBL" id="KKR99829.1"/>
    </source>
</evidence>
<evidence type="ECO:0000313" key="3">
    <source>
        <dbReference type="Proteomes" id="UP000033930"/>
    </source>
</evidence>
<protein>
    <submittedName>
        <fullName evidence="2">Uncharacterized protein</fullName>
    </submittedName>
</protein>
<name>A0A0G0VFT9_9BACT</name>
<accession>A0A0G0VFT9</accession>
<reference evidence="2 3" key="1">
    <citation type="journal article" date="2015" name="Nature">
        <title>rRNA introns, odd ribosomes, and small enigmatic genomes across a large radiation of phyla.</title>
        <authorList>
            <person name="Brown C.T."/>
            <person name="Hug L.A."/>
            <person name="Thomas B.C."/>
            <person name="Sharon I."/>
            <person name="Castelle C.J."/>
            <person name="Singh A."/>
            <person name="Wilkins M.J."/>
            <person name="Williams K.H."/>
            <person name="Banfield J.F."/>
        </authorList>
    </citation>
    <scope>NUCLEOTIDE SEQUENCE [LARGE SCALE GENOMIC DNA]</scope>
</reference>
<feature type="transmembrane region" description="Helical" evidence="1">
    <location>
        <begin position="12"/>
        <end position="35"/>
    </location>
</feature>
<proteinExistence type="predicted"/>
<keyword evidence="1" id="KW-0812">Transmembrane</keyword>
<keyword evidence="1" id="KW-0472">Membrane</keyword>
<keyword evidence="1" id="KW-1133">Transmembrane helix</keyword>
<comment type="caution">
    <text evidence="2">The sequence shown here is derived from an EMBL/GenBank/DDBJ whole genome shotgun (WGS) entry which is preliminary data.</text>
</comment>